<dbReference type="AlphaFoldDB" id="A0A383VX89"/>
<protein>
    <submittedName>
        <fullName evidence="2">Uncharacterized protein</fullName>
    </submittedName>
</protein>
<gene>
    <name evidence="2" type="ORF">BQ4739_LOCUS9743</name>
</gene>
<organism evidence="2 3">
    <name type="scientific">Tetradesmus obliquus</name>
    <name type="common">Green alga</name>
    <name type="synonym">Acutodesmus obliquus</name>
    <dbReference type="NCBI Taxonomy" id="3088"/>
    <lineage>
        <taxon>Eukaryota</taxon>
        <taxon>Viridiplantae</taxon>
        <taxon>Chlorophyta</taxon>
        <taxon>core chlorophytes</taxon>
        <taxon>Chlorophyceae</taxon>
        <taxon>CS clade</taxon>
        <taxon>Sphaeropleales</taxon>
        <taxon>Scenedesmaceae</taxon>
        <taxon>Tetradesmus</taxon>
    </lineage>
</organism>
<proteinExistence type="predicted"/>
<feature type="signal peptide" evidence="1">
    <location>
        <begin position="1"/>
        <end position="25"/>
    </location>
</feature>
<name>A0A383VX89_TETOB</name>
<sequence length="97" mass="9907">MASFAKTAALLLCVCLVFSASSADAASIRGRELQATIANCRSHRTITGGRQVCTACTTGFVLIPGDGGCARQSTTVVRPGVVRPGGVSQTTTVVRGH</sequence>
<evidence type="ECO:0000313" key="2">
    <source>
        <dbReference type="EMBL" id="SZX69473.1"/>
    </source>
</evidence>
<accession>A0A383VX89</accession>
<keyword evidence="1" id="KW-0732">Signal</keyword>
<dbReference type="EMBL" id="FNXT01000930">
    <property type="protein sequence ID" value="SZX69473.1"/>
    <property type="molecule type" value="Genomic_DNA"/>
</dbReference>
<evidence type="ECO:0000256" key="1">
    <source>
        <dbReference type="SAM" id="SignalP"/>
    </source>
</evidence>
<feature type="chain" id="PRO_5016830697" evidence="1">
    <location>
        <begin position="26"/>
        <end position="97"/>
    </location>
</feature>
<evidence type="ECO:0000313" key="3">
    <source>
        <dbReference type="Proteomes" id="UP000256970"/>
    </source>
</evidence>
<reference evidence="2 3" key="1">
    <citation type="submission" date="2016-10" db="EMBL/GenBank/DDBJ databases">
        <authorList>
            <person name="Cai Z."/>
        </authorList>
    </citation>
    <scope>NUCLEOTIDE SEQUENCE [LARGE SCALE GENOMIC DNA]</scope>
</reference>
<dbReference type="Proteomes" id="UP000256970">
    <property type="component" value="Unassembled WGS sequence"/>
</dbReference>
<keyword evidence="3" id="KW-1185">Reference proteome</keyword>